<evidence type="ECO:0000313" key="2">
    <source>
        <dbReference type="Proteomes" id="UP000616151"/>
    </source>
</evidence>
<accession>A0ACC5R4H2</accession>
<organism evidence="1 2">
    <name type="scientific">Taklimakanibacter albus</name>
    <dbReference type="NCBI Taxonomy" id="2800327"/>
    <lineage>
        <taxon>Bacteria</taxon>
        <taxon>Pseudomonadati</taxon>
        <taxon>Pseudomonadota</taxon>
        <taxon>Alphaproteobacteria</taxon>
        <taxon>Hyphomicrobiales</taxon>
        <taxon>Aestuariivirgaceae</taxon>
        <taxon>Taklimakanibacter</taxon>
    </lineage>
</organism>
<dbReference type="Proteomes" id="UP000616151">
    <property type="component" value="Unassembled WGS sequence"/>
</dbReference>
<proteinExistence type="predicted"/>
<protein>
    <submittedName>
        <fullName evidence="1">DUF58 domain-containing protein</fullName>
    </submittedName>
</protein>
<keyword evidence="2" id="KW-1185">Reference proteome</keyword>
<dbReference type="EMBL" id="JAENHL010000007">
    <property type="protein sequence ID" value="MBK1867505.1"/>
    <property type="molecule type" value="Genomic_DNA"/>
</dbReference>
<sequence>MQDRAALALNDRAENLSGALPALLVEAQRIAATVIIGVHGRKRSGPGETFWQYRPYSFGDTVQQIDWHRSARSDRVFIRENEWEAANTLWLWVSPSLTMNFQSHLANVTKVDRAKLLALAIASLAVRANERVSLLGADMLPAHSRPALLRLAQMLIAQPSSQTLPHSVKLPKFSTVLMFGDFLERPQEIARSLSSIAAHGVAGHVVQVSDPAEETLPYSGRVQFEEMAGPLQYVAGKTESLREAYQAKFQEQRAQVRDIARRIGWSFAVHRTDEAPLKILHALHGLIGGEKSRANGARTF</sequence>
<gene>
    <name evidence="1" type="ORF">JHL16_14200</name>
</gene>
<comment type="caution">
    <text evidence="1">The sequence shown here is derived from an EMBL/GenBank/DDBJ whole genome shotgun (WGS) entry which is preliminary data.</text>
</comment>
<evidence type="ECO:0000313" key="1">
    <source>
        <dbReference type="EMBL" id="MBK1867505.1"/>
    </source>
</evidence>
<name>A0ACC5R4H2_9HYPH</name>
<reference evidence="1" key="1">
    <citation type="submission" date="2021-01" db="EMBL/GenBank/DDBJ databases">
        <authorList>
            <person name="Sun Q."/>
        </authorList>
    </citation>
    <scope>NUCLEOTIDE SEQUENCE</scope>
    <source>
        <strain evidence="1">YIM B02566</strain>
    </source>
</reference>